<dbReference type="Proteomes" id="UP000463470">
    <property type="component" value="Unassembled WGS sequence"/>
</dbReference>
<dbReference type="EMBL" id="WXEY01000009">
    <property type="protein sequence ID" value="MZP30091.1"/>
    <property type="molecule type" value="Genomic_DNA"/>
</dbReference>
<gene>
    <name evidence="1" type="ORF">GTO91_10270</name>
</gene>
<organism evidence="1 2">
    <name type="scientific">Heliomicrobium undosum</name>
    <dbReference type="NCBI Taxonomy" id="121734"/>
    <lineage>
        <taxon>Bacteria</taxon>
        <taxon>Bacillati</taxon>
        <taxon>Bacillota</taxon>
        <taxon>Clostridia</taxon>
        <taxon>Eubacteriales</taxon>
        <taxon>Heliobacteriaceae</taxon>
        <taxon>Heliomicrobium</taxon>
    </lineage>
</organism>
<proteinExistence type="predicted"/>
<reference evidence="1 2" key="1">
    <citation type="submission" date="2020-01" db="EMBL/GenBank/DDBJ databases">
        <title>Whole-genome sequence of Heliobacterium undosum DSM 13378.</title>
        <authorList>
            <person name="Kyndt J.A."/>
            <person name="Meyer T.E."/>
        </authorList>
    </citation>
    <scope>NUCLEOTIDE SEQUENCE [LARGE SCALE GENOMIC DNA]</scope>
    <source>
        <strain evidence="1 2">DSM 13378</strain>
    </source>
</reference>
<dbReference type="AlphaFoldDB" id="A0A845LAZ2"/>
<dbReference type="RefSeq" id="WP_161258620.1">
    <property type="nucleotide sequence ID" value="NZ_WXEY01000009.1"/>
</dbReference>
<dbReference type="NCBIfam" id="NF047389">
    <property type="entry name" value="ATPase_Sll1717"/>
    <property type="match status" value="1"/>
</dbReference>
<accession>A0A845LAZ2</accession>
<dbReference type="OrthoDB" id="9179987at2"/>
<evidence type="ECO:0000313" key="1">
    <source>
        <dbReference type="EMBL" id="MZP30091.1"/>
    </source>
</evidence>
<comment type="caution">
    <text evidence="1">The sequence shown here is derived from an EMBL/GenBank/DDBJ whole genome shotgun (WGS) entry which is preliminary data.</text>
</comment>
<sequence length="503" mass="58437">MASENSFDGFVKRLGFEKFPFSQFSTENELHIRDKLFYSPSDYSQILEAFSSGQSMFVLGNRGSGKTAMLYDFESKVEKSTCLIAWLDDFTILNSPFTSCDFYNMLIQKITDKVFEQLVNQRDRIDNIKPEQKMLLVYLLKHFLPVVSKPHLTEQIEKVRYPWLVYMSVKVYNFIRDALNYGVSVAMQVTSDIIRQHFMSLPPIPKELMLKKYFPEIPYEADKEFEPQKVTYSFLERCLELVQNLGFKQFVLIIDKIDEDSRFSNDADLIADFIEPVLTDNKLLLNPKIQLLISIWNIPFSILIDKVRSQKHFSATLNWETSDLKEALNKRIRVFSNEKVQKFELLFSDDVLSNHFNDIFYLANGNPRDLWHIFKHLFYAQHKIDPLSTSISSGAVKEGLKNFVESFNYFEYYPRKANAAPQSLNIYSYIQHLLRLGKKEFTRNAFKEATGVSGGSVSNYVSQMQKMGLIVNIDREGTSLVYEVNDPKVTYAIDNGYSIIRSN</sequence>
<name>A0A845LAZ2_9FIRM</name>
<evidence type="ECO:0000313" key="2">
    <source>
        <dbReference type="Proteomes" id="UP000463470"/>
    </source>
</evidence>
<keyword evidence="2" id="KW-1185">Reference proteome</keyword>
<dbReference type="InterPro" id="IPR059206">
    <property type="entry name" value="Sll1717-like"/>
</dbReference>
<protein>
    <submittedName>
        <fullName evidence="1">Uncharacterized protein</fullName>
    </submittedName>
</protein>